<comment type="caution">
    <text evidence="3">The sequence shown here is derived from an EMBL/GenBank/DDBJ whole genome shotgun (WGS) entry which is preliminary data.</text>
</comment>
<gene>
    <name evidence="3" type="ORF">GCM10007890_19470</name>
</gene>
<evidence type="ECO:0000313" key="4">
    <source>
        <dbReference type="Proteomes" id="UP001157440"/>
    </source>
</evidence>
<feature type="chain" id="PRO_5041263163" description="DUF2059 domain-containing protein" evidence="1">
    <location>
        <begin position="23"/>
        <end position="175"/>
    </location>
</feature>
<dbReference type="Pfam" id="PF09832">
    <property type="entry name" value="DUF2059"/>
    <property type="match status" value="1"/>
</dbReference>
<evidence type="ECO:0000259" key="2">
    <source>
        <dbReference type="Pfam" id="PF09832"/>
    </source>
</evidence>
<dbReference type="EMBL" id="BSPL01000013">
    <property type="protein sequence ID" value="GLS69934.1"/>
    <property type="molecule type" value="Genomic_DNA"/>
</dbReference>
<dbReference type="Proteomes" id="UP001157440">
    <property type="component" value="Unassembled WGS sequence"/>
</dbReference>
<evidence type="ECO:0000256" key="1">
    <source>
        <dbReference type="SAM" id="SignalP"/>
    </source>
</evidence>
<organism evidence="3 4">
    <name type="scientific">Methylobacterium tardum</name>
    <dbReference type="NCBI Taxonomy" id="374432"/>
    <lineage>
        <taxon>Bacteria</taxon>
        <taxon>Pseudomonadati</taxon>
        <taxon>Pseudomonadota</taxon>
        <taxon>Alphaproteobacteria</taxon>
        <taxon>Hyphomicrobiales</taxon>
        <taxon>Methylobacteriaceae</taxon>
        <taxon>Methylobacterium</taxon>
    </lineage>
</organism>
<keyword evidence="1" id="KW-0732">Signal</keyword>
<accession>A0AA37TFQ2</accession>
<dbReference type="AlphaFoldDB" id="A0AA37TFQ2"/>
<reference evidence="4" key="1">
    <citation type="journal article" date="2019" name="Int. J. Syst. Evol. Microbiol.">
        <title>The Global Catalogue of Microorganisms (GCM) 10K type strain sequencing project: providing services to taxonomists for standard genome sequencing and annotation.</title>
        <authorList>
            <consortium name="The Broad Institute Genomics Platform"/>
            <consortium name="The Broad Institute Genome Sequencing Center for Infectious Disease"/>
            <person name="Wu L."/>
            <person name="Ma J."/>
        </authorList>
    </citation>
    <scope>NUCLEOTIDE SEQUENCE [LARGE SCALE GENOMIC DNA]</scope>
    <source>
        <strain evidence="4">NBRC 103632</strain>
    </source>
</reference>
<keyword evidence="4" id="KW-1185">Reference proteome</keyword>
<dbReference type="RefSeq" id="WP_238197245.1">
    <property type="nucleotide sequence ID" value="NZ_BPQZ01000017.1"/>
</dbReference>
<feature type="signal peptide" evidence="1">
    <location>
        <begin position="1"/>
        <end position="22"/>
    </location>
</feature>
<evidence type="ECO:0000313" key="3">
    <source>
        <dbReference type="EMBL" id="GLS69934.1"/>
    </source>
</evidence>
<proteinExistence type="predicted"/>
<name>A0AA37TFQ2_9HYPH</name>
<feature type="domain" description="DUF2059" evidence="2">
    <location>
        <begin position="94"/>
        <end position="152"/>
    </location>
</feature>
<protein>
    <recommendedName>
        <fullName evidence="2">DUF2059 domain-containing protein</fullName>
    </recommendedName>
</protein>
<dbReference type="InterPro" id="IPR018637">
    <property type="entry name" value="DUF2059"/>
</dbReference>
<sequence length="175" mass="18502">MRFLPALLGLCLVATSTCTAMAQAAPTATTPDSTTLKAARDAVAAMQGDRTAVLNAMAGPMVGMMQQIGVKEPDKAQVLVREVVLPTLTAHYDELLDIQARGFATVLGKDDLQAMAAFYATPAGKRLAAAQPQLAQVQLQGMQQWMQAMTPDMQAKLVAAIKAHGWGPSGQTKQH</sequence>